<gene>
    <name evidence="2" type="ORF">ACFSM5_16330</name>
</gene>
<dbReference type="RefSeq" id="WP_379877559.1">
    <property type="nucleotide sequence ID" value="NZ_JBHUIP010000013.1"/>
</dbReference>
<reference evidence="3" key="1">
    <citation type="journal article" date="2019" name="Int. J. Syst. Evol. Microbiol.">
        <title>The Global Catalogue of Microorganisms (GCM) 10K type strain sequencing project: providing services to taxonomists for standard genome sequencing and annotation.</title>
        <authorList>
            <consortium name="The Broad Institute Genomics Platform"/>
            <consortium name="The Broad Institute Genome Sequencing Center for Infectious Disease"/>
            <person name="Wu L."/>
            <person name="Ma J."/>
        </authorList>
    </citation>
    <scope>NUCLEOTIDE SEQUENCE [LARGE SCALE GENOMIC DNA]</scope>
    <source>
        <strain evidence="3">CGMCC 1.19062</strain>
    </source>
</reference>
<proteinExistence type="predicted"/>
<keyword evidence="1" id="KW-0732">Signal</keyword>
<accession>A0ABW5DTL0</accession>
<feature type="signal peptide" evidence="1">
    <location>
        <begin position="1"/>
        <end position="16"/>
    </location>
</feature>
<sequence length="123" mass="13428">MRVLLLALLLPLTATAQTTDAECRIDGMQHAYDLWREDPAEAASIKASGGRVVREKSILKVTFDDGRHVTFFDLIPTTGEDVTCGHIEAEIHRLEGIDSGRVRLSRNGVRLSVDLTSGIASPD</sequence>
<comment type="caution">
    <text evidence="2">The sequence shown here is derived from an EMBL/GenBank/DDBJ whole genome shotgun (WGS) entry which is preliminary data.</text>
</comment>
<dbReference type="Proteomes" id="UP001597295">
    <property type="component" value="Unassembled WGS sequence"/>
</dbReference>
<evidence type="ECO:0000313" key="2">
    <source>
        <dbReference type="EMBL" id="MFD2264473.1"/>
    </source>
</evidence>
<name>A0ABW5DTL0_9PROT</name>
<evidence type="ECO:0000256" key="1">
    <source>
        <dbReference type="SAM" id="SignalP"/>
    </source>
</evidence>
<feature type="chain" id="PRO_5045851588" evidence="1">
    <location>
        <begin position="17"/>
        <end position="123"/>
    </location>
</feature>
<organism evidence="2 3">
    <name type="scientific">Lacibacterium aquatile</name>
    <dbReference type="NCBI Taxonomy" id="1168082"/>
    <lineage>
        <taxon>Bacteria</taxon>
        <taxon>Pseudomonadati</taxon>
        <taxon>Pseudomonadota</taxon>
        <taxon>Alphaproteobacteria</taxon>
        <taxon>Rhodospirillales</taxon>
        <taxon>Rhodospirillaceae</taxon>
    </lineage>
</organism>
<dbReference type="EMBL" id="JBHUIP010000013">
    <property type="protein sequence ID" value="MFD2264473.1"/>
    <property type="molecule type" value="Genomic_DNA"/>
</dbReference>
<protein>
    <submittedName>
        <fullName evidence="2">Uncharacterized protein</fullName>
    </submittedName>
</protein>
<evidence type="ECO:0000313" key="3">
    <source>
        <dbReference type="Proteomes" id="UP001597295"/>
    </source>
</evidence>
<keyword evidence="3" id="KW-1185">Reference proteome</keyword>